<evidence type="ECO:0000313" key="3">
    <source>
        <dbReference type="Proteomes" id="UP000441404"/>
    </source>
</evidence>
<sequence length="703" mass="75284">MRNKLSILAIVISAILSSQAFADGFASTPTPDSERGDYSFSFSNQIYVSCQGGITVKGEIPLQTWIHWDGSVSTNTYYGVEQGTNNFYKVLMVQDGAYFPDFTPEETRRMGGTVQSVNGVVCESPNYYQAPSYGYDLWGIEHCPSGQTVGGVEGGYTVRWGSVPVYFGMSKEGVGTSYLYDKQTKALTPFNYDDYPSLNEEPDYALPGSVIDAHHGEWDADSQQACAPVRASTTITETRTQACEVGESGSKTESRTVKITSEGGTEIAREAISDWTVSESTCVAMAPEPQPEPEQPEPEPAWASIGTASVSFTCPAGQTVGGLFGAGNVRQGTLNVYQKGSEYGLKGQDDAFKPVAASVDASGIITLTGVAESDIDSYGKWLSGSEAACAEPTQFQPVDDYKSETVTCAEAQVGHVTYAYTRHYEINNATGETRNDTGWLQSVQENTCKDLEDALLEEKETSHDEACPNGQAGTVIVTGKTVTYGLSGSKFIETLRTENCVADIDTFDKETKTEACPTGQTGSIELYRIKAKKTDGSTIYPYGEEYVQSQNTCVSATVQPDSTTGSAVAAKGLLSNQTVKASDTASIDRLITYLDVVTDVDRSTDCKLNIVLDSFSRANIAKLETVSAKWKQVSGGKVILSDAPHFADAYAGFGGITQANASSYVINSAIYVEGSFEVSAKKVGGLKGSQAVRLTVPFAKIAQ</sequence>
<evidence type="ECO:0000313" key="2">
    <source>
        <dbReference type="EMBL" id="MQT49024.1"/>
    </source>
</evidence>
<dbReference type="RefSeq" id="WP_153429903.1">
    <property type="nucleotide sequence ID" value="NZ_WIWJ01000042.1"/>
</dbReference>
<feature type="signal peptide" evidence="1">
    <location>
        <begin position="1"/>
        <end position="22"/>
    </location>
</feature>
<dbReference type="Proteomes" id="UP000441404">
    <property type="component" value="Unassembled WGS sequence"/>
</dbReference>
<proteinExistence type="predicted"/>
<gene>
    <name evidence="2" type="ORF">GHO40_20165</name>
</gene>
<reference evidence="2 3" key="1">
    <citation type="submission" date="2019-10" db="EMBL/GenBank/DDBJ databases">
        <title>Evaluation of single-gene subtyping targets for Pseudomonas.</title>
        <authorList>
            <person name="Reichler S.J."/>
            <person name="Orsi R.H."/>
            <person name="Wiedmann M."/>
            <person name="Martin N.H."/>
            <person name="Murphy S.I."/>
        </authorList>
    </citation>
    <scope>NUCLEOTIDE SEQUENCE [LARGE SCALE GENOMIC DNA]</scope>
    <source>
        <strain evidence="2 3">FSL R10-3257</strain>
    </source>
</reference>
<accession>A0A7X2BK63</accession>
<dbReference type="EMBL" id="WIWJ01000042">
    <property type="protein sequence ID" value="MQT49024.1"/>
    <property type="molecule type" value="Genomic_DNA"/>
</dbReference>
<name>A0A7X2BK63_9PSED</name>
<protein>
    <submittedName>
        <fullName evidence="2">Uncharacterized protein</fullName>
    </submittedName>
</protein>
<organism evidence="2 3">
    <name type="scientific">Pseudomonas helleri</name>
    <dbReference type="NCBI Taxonomy" id="1608996"/>
    <lineage>
        <taxon>Bacteria</taxon>
        <taxon>Pseudomonadati</taxon>
        <taxon>Pseudomonadota</taxon>
        <taxon>Gammaproteobacteria</taxon>
        <taxon>Pseudomonadales</taxon>
        <taxon>Pseudomonadaceae</taxon>
        <taxon>Pseudomonas</taxon>
    </lineage>
</organism>
<evidence type="ECO:0000256" key="1">
    <source>
        <dbReference type="SAM" id="SignalP"/>
    </source>
</evidence>
<feature type="chain" id="PRO_5031489519" evidence="1">
    <location>
        <begin position="23"/>
        <end position="703"/>
    </location>
</feature>
<comment type="caution">
    <text evidence="2">The sequence shown here is derived from an EMBL/GenBank/DDBJ whole genome shotgun (WGS) entry which is preliminary data.</text>
</comment>
<dbReference type="AlphaFoldDB" id="A0A7X2BK63"/>
<keyword evidence="1" id="KW-0732">Signal</keyword>